<name>A0ABS8PTU7_9BACT</name>
<keyword evidence="4" id="KW-1185">Reference proteome</keyword>
<protein>
    <submittedName>
        <fullName evidence="3">Anti-sigma factor</fullName>
    </submittedName>
</protein>
<dbReference type="Proteomes" id="UP001199816">
    <property type="component" value="Unassembled WGS sequence"/>
</dbReference>
<proteinExistence type="predicted"/>
<dbReference type="InterPro" id="IPR051474">
    <property type="entry name" value="Anti-sigma-K/W_factor"/>
</dbReference>
<keyword evidence="1" id="KW-0812">Transmembrane</keyword>
<evidence type="ECO:0000256" key="1">
    <source>
        <dbReference type="SAM" id="Phobius"/>
    </source>
</evidence>
<evidence type="ECO:0000313" key="4">
    <source>
        <dbReference type="Proteomes" id="UP001199816"/>
    </source>
</evidence>
<dbReference type="PANTHER" id="PTHR37461:SF1">
    <property type="entry name" value="ANTI-SIGMA-K FACTOR RSKA"/>
    <property type="match status" value="1"/>
</dbReference>
<accession>A0ABS8PTU7</accession>
<gene>
    <name evidence="3" type="ORF">LQ567_17080</name>
</gene>
<keyword evidence="1" id="KW-1133">Transmembrane helix</keyword>
<evidence type="ECO:0000259" key="2">
    <source>
        <dbReference type="Pfam" id="PF10099"/>
    </source>
</evidence>
<comment type="caution">
    <text evidence="3">The sequence shown here is derived from an EMBL/GenBank/DDBJ whole genome shotgun (WGS) entry which is preliminary data.</text>
</comment>
<feature type="domain" description="Anti-sigma K factor RskA C-terminal" evidence="2">
    <location>
        <begin position="98"/>
        <end position="253"/>
    </location>
</feature>
<reference evidence="3 4" key="1">
    <citation type="submission" date="2021-11" db="EMBL/GenBank/DDBJ databases">
        <title>Genomic of Niabella pedocola.</title>
        <authorList>
            <person name="Wu T."/>
        </authorList>
    </citation>
    <scope>NUCLEOTIDE SEQUENCE [LARGE SCALE GENOMIC DNA]</scope>
    <source>
        <strain evidence="3 4">JCM 31011</strain>
    </source>
</reference>
<dbReference type="RefSeq" id="WP_231006618.1">
    <property type="nucleotide sequence ID" value="NZ_JAJNEC010000005.1"/>
</dbReference>
<organism evidence="3 4">
    <name type="scientific">Niabella pedocola</name>
    <dbReference type="NCBI Taxonomy" id="1752077"/>
    <lineage>
        <taxon>Bacteria</taxon>
        <taxon>Pseudomonadati</taxon>
        <taxon>Bacteroidota</taxon>
        <taxon>Chitinophagia</taxon>
        <taxon>Chitinophagales</taxon>
        <taxon>Chitinophagaceae</taxon>
        <taxon>Niabella</taxon>
    </lineage>
</organism>
<dbReference type="Pfam" id="PF10099">
    <property type="entry name" value="RskA_C"/>
    <property type="match status" value="1"/>
</dbReference>
<dbReference type="EMBL" id="JAJNEC010000005">
    <property type="protein sequence ID" value="MCD2424496.1"/>
    <property type="molecule type" value="Genomic_DNA"/>
</dbReference>
<evidence type="ECO:0000313" key="3">
    <source>
        <dbReference type="EMBL" id="MCD2424496.1"/>
    </source>
</evidence>
<keyword evidence="1" id="KW-0472">Membrane</keyword>
<dbReference type="PANTHER" id="PTHR37461">
    <property type="entry name" value="ANTI-SIGMA-K FACTOR RSKA"/>
    <property type="match status" value="1"/>
</dbReference>
<feature type="transmembrane region" description="Helical" evidence="1">
    <location>
        <begin position="97"/>
        <end position="116"/>
    </location>
</feature>
<dbReference type="InterPro" id="IPR018764">
    <property type="entry name" value="RskA_C"/>
</dbReference>
<sequence>MDIQEYIKSGIIESYVLGLADPEEMATLERMRALYPELNAAILDFEQELELAARKNAVPVDGGVKEQLFKKLPLHPQPAITADTAGGRKVIRFSKPLAAAAAVLIIASVGYNIYAYQRVKILERENKDLAMERSQLYTQNGTLRTRAEELNTGLQLFSDPASLKIALTGIKETASTKAVVIWNKTNKEVHLMIKGLPTPPRDKQYQLWALVNGTPVDAGVIGDCATFCLLKPIDNAQAFAITLEKTGGNPTPSLDQLQAMGKVPG</sequence>